<dbReference type="OrthoDB" id="10005898at2759"/>
<keyword evidence="2" id="KW-0472">Membrane</keyword>
<evidence type="ECO:0000256" key="4">
    <source>
        <dbReference type="ARBA" id="ARBA00046271"/>
    </source>
</evidence>
<sequence length="266" mass="29477">MNLKNNTLAIDDILLGSIGANIPPSETRDHAVRFLGTWSGTDKLLMTSQYACKLLAPFLLYRAQLQYKAGKRDRPISLTTDGLYKFAGSVSAARRIMGFPGILGIIKSLSAMERSPPASRLVLNLRRLQNLSMIVFYPLEYVSFFSAPAGGPILRISPSAALFAQLWSVRSWGVYVVLRIVDLWYECMDLVQKEQGATEDAQKAIKQRKRAIMYQLVANISRLPVIMHWSVIGGIYTNELWTSGLSLLSALSAFRGGWESVAGSTK</sequence>
<reference evidence="5" key="1">
    <citation type="submission" date="2020-05" db="EMBL/GenBank/DDBJ databases">
        <title>Mycena genomes resolve the evolution of fungal bioluminescence.</title>
        <authorList>
            <person name="Tsai I.J."/>
        </authorList>
    </citation>
    <scope>NUCLEOTIDE SEQUENCE</scope>
    <source>
        <strain evidence="5">160909Yilan</strain>
    </source>
</reference>
<gene>
    <name evidence="5" type="ORF">MSAN_00204700</name>
</gene>
<comment type="subcellular location">
    <subcellularLocation>
        <location evidence="4">Peroxisome membrane</location>
    </subcellularLocation>
</comment>
<accession>A0A8H6ZI53</accession>
<keyword evidence="3" id="KW-0576">Peroxisome</keyword>
<dbReference type="GO" id="GO:0016559">
    <property type="term" value="P:peroxisome fission"/>
    <property type="evidence" value="ECO:0007669"/>
    <property type="project" value="InterPro"/>
</dbReference>
<dbReference type="PANTHER" id="PTHR12652">
    <property type="entry name" value="PEROXISOMAL BIOGENESIS FACTOR 11"/>
    <property type="match status" value="1"/>
</dbReference>
<dbReference type="GO" id="GO:0005778">
    <property type="term" value="C:peroxisomal membrane"/>
    <property type="evidence" value="ECO:0007669"/>
    <property type="project" value="UniProtKB-SubCell"/>
</dbReference>
<dbReference type="Pfam" id="PF05648">
    <property type="entry name" value="PEX11"/>
    <property type="match status" value="1"/>
</dbReference>
<dbReference type="AlphaFoldDB" id="A0A8H6ZI53"/>
<dbReference type="Proteomes" id="UP000623467">
    <property type="component" value="Unassembled WGS sequence"/>
</dbReference>
<evidence type="ECO:0000313" key="5">
    <source>
        <dbReference type="EMBL" id="KAF7377812.1"/>
    </source>
</evidence>
<evidence type="ECO:0000313" key="6">
    <source>
        <dbReference type="Proteomes" id="UP000623467"/>
    </source>
</evidence>
<comment type="caution">
    <text evidence="5">The sequence shown here is derived from an EMBL/GenBank/DDBJ whole genome shotgun (WGS) entry which is preliminary data.</text>
</comment>
<dbReference type="InterPro" id="IPR008733">
    <property type="entry name" value="PEX11"/>
</dbReference>
<dbReference type="EMBL" id="JACAZH010000001">
    <property type="protein sequence ID" value="KAF7377812.1"/>
    <property type="molecule type" value="Genomic_DNA"/>
</dbReference>
<proteinExistence type="predicted"/>
<evidence type="ECO:0000256" key="2">
    <source>
        <dbReference type="ARBA" id="ARBA00023136"/>
    </source>
</evidence>
<organism evidence="5 6">
    <name type="scientific">Mycena sanguinolenta</name>
    <dbReference type="NCBI Taxonomy" id="230812"/>
    <lineage>
        <taxon>Eukaryota</taxon>
        <taxon>Fungi</taxon>
        <taxon>Dikarya</taxon>
        <taxon>Basidiomycota</taxon>
        <taxon>Agaricomycotina</taxon>
        <taxon>Agaricomycetes</taxon>
        <taxon>Agaricomycetidae</taxon>
        <taxon>Agaricales</taxon>
        <taxon>Marasmiineae</taxon>
        <taxon>Mycenaceae</taxon>
        <taxon>Mycena</taxon>
    </lineage>
</organism>
<protein>
    <submittedName>
        <fullName evidence="5">Uncharacterized protein</fullName>
    </submittedName>
</protein>
<name>A0A8H6ZI53_9AGAR</name>
<evidence type="ECO:0000256" key="3">
    <source>
        <dbReference type="ARBA" id="ARBA00023140"/>
    </source>
</evidence>
<evidence type="ECO:0000256" key="1">
    <source>
        <dbReference type="ARBA" id="ARBA00022593"/>
    </source>
</evidence>
<keyword evidence="1" id="KW-0962">Peroxisome biogenesis</keyword>
<keyword evidence="6" id="KW-1185">Reference proteome</keyword>
<dbReference type="PANTHER" id="PTHR12652:SF25">
    <property type="entry name" value="MICROBODY (PEROXISOME) PROLIFERATION PROTEIN PEROXIN 11C (EUROFUNG)"/>
    <property type="match status" value="1"/>
</dbReference>